<dbReference type="InterPro" id="IPR035085">
    <property type="entry name" value="Urocanase_Rossmann-like"/>
</dbReference>
<dbReference type="RefSeq" id="WP_146300535.1">
    <property type="nucleotide sequence ID" value="NZ_CP042301.2"/>
</dbReference>
<evidence type="ECO:0000256" key="6">
    <source>
        <dbReference type="ARBA" id="ARBA00023239"/>
    </source>
</evidence>
<evidence type="ECO:0000259" key="14">
    <source>
        <dbReference type="Pfam" id="PF17392"/>
    </source>
</evidence>
<dbReference type="Proteomes" id="UP000321389">
    <property type="component" value="Chromosome"/>
</dbReference>
<feature type="binding site" evidence="10">
    <location>
        <begin position="242"/>
        <end position="243"/>
    </location>
    <ligand>
        <name>NAD(+)</name>
        <dbReference type="ChEBI" id="CHEBI:57540"/>
    </ligand>
</feature>
<dbReference type="InterPro" id="IPR023636">
    <property type="entry name" value="Urocanase_CS"/>
</dbReference>
<dbReference type="InterPro" id="IPR055351">
    <property type="entry name" value="Urocanase"/>
</dbReference>
<dbReference type="GO" id="GO:0005737">
    <property type="term" value="C:cytoplasm"/>
    <property type="evidence" value="ECO:0007669"/>
    <property type="project" value="UniProtKB-SubCell"/>
</dbReference>
<dbReference type="SUPFAM" id="SSF111326">
    <property type="entry name" value="Urocanase"/>
    <property type="match status" value="1"/>
</dbReference>
<keyword evidence="4 10" id="KW-0369">Histidine metabolism</keyword>
<dbReference type="Pfam" id="PF01175">
    <property type="entry name" value="Urocanase"/>
    <property type="match status" value="1"/>
</dbReference>
<dbReference type="NCBIfam" id="TIGR01228">
    <property type="entry name" value="hutU"/>
    <property type="match status" value="1"/>
</dbReference>
<feature type="binding site" evidence="10">
    <location>
        <position position="130"/>
    </location>
    <ligand>
        <name>NAD(+)</name>
        <dbReference type="ChEBI" id="CHEBI:57540"/>
    </ligand>
</feature>
<feature type="domain" description="Urocanase Rossmann-like" evidence="12">
    <location>
        <begin position="140"/>
        <end position="348"/>
    </location>
</feature>
<dbReference type="InterPro" id="IPR036190">
    <property type="entry name" value="Urocanase_sf"/>
</dbReference>
<evidence type="ECO:0000256" key="1">
    <source>
        <dbReference type="ARBA" id="ARBA00004794"/>
    </source>
</evidence>
<dbReference type="UniPathway" id="UPA00379">
    <property type="reaction ID" value="UER00550"/>
</dbReference>
<comment type="function">
    <text evidence="9 10">Catalyzes the conversion of urocanate to 4-imidazolone-5-propionate.</text>
</comment>
<feature type="binding site" evidence="10">
    <location>
        <position position="322"/>
    </location>
    <ligand>
        <name>NAD(+)</name>
        <dbReference type="ChEBI" id="CHEBI:57540"/>
    </ligand>
</feature>
<feature type="binding site" evidence="10">
    <location>
        <begin position="52"/>
        <end position="53"/>
    </location>
    <ligand>
        <name>NAD(+)</name>
        <dbReference type="ChEBI" id="CHEBI:57540"/>
    </ligand>
</feature>
<keyword evidence="10" id="KW-0963">Cytoplasm</keyword>
<dbReference type="PANTHER" id="PTHR12216">
    <property type="entry name" value="UROCANATE HYDRATASE"/>
    <property type="match status" value="1"/>
</dbReference>
<comment type="subcellular location">
    <subcellularLocation>
        <location evidence="10">Cytoplasm</location>
    </subcellularLocation>
</comment>
<evidence type="ECO:0000256" key="3">
    <source>
        <dbReference type="ARBA" id="ARBA00011992"/>
    </source>
</evidence>
<evidence type="ECO:0000259" key="13">
    <source>
        <dbReference type="Pfam" id="PF17391"/>
    </source>
</evidence>
<comment type="similarity">
    <text evidence="2 10">Belongs to the urocanase family.</text>
</comment>
<dbReference type="InterPro" id="IPR023637">
    <property type="entry name" value="Urocanase-like"/>
</dbReference>
<accession>A0A5B8L1J9</accession>
<reference evidence="15" key="1">
    <citation type="submission" date="2020-04" db="EMBL/GenBank/DDBJ databases">
        <title>Nitratireductor sp. nov. isolated from mangrove soil.</title>
        <authorList>
            <person name="Ye Y."/>
        </authorList>
    </citation>
    <scope>NUCLEOTIDE SEQUENCE</scope>
    <source>
        <strain evidence="15">SY7</strain>
    </source>
</reference>
<comment type="catalytic activity">
    <reaction evidence="8 10">
        <text>4-imidazolone-5-propanoate = trans-urocanate + H2O</text>
        <dbReference type="Rhea" id="RHEA:13101"/>
        <dbReference type="ChEBI" id="CHEBI:15377"/>
        <dbReference type="ChEBI" id="CHEBI:17771"/>
        <dbReference type="ChEBI" id="CHEBI:77893"/>
        <dbReference type="EC" id="4.2.1.49"/>
    </reaction>
</comment>
<feature type="binding site" evidence="10">
    <location>
        <begin position="273"/>
        <end position="274"/>
    </location>
    <ligand>
        <name>NAD(+)</name>
        <dbReference type="ChEBI" id="CHEBI:57540"/>
    </ligand>
</feature>
<feature type="region of interest" description="Disordered" evidence="11">
    <location>
        <begin position="1"/>
        <end position="20"/>
    </location>
</feature>
<dbReference type="Pfam" id="PF17391">
    <property type="entry name" value="Urocanase_N"/>
    <property type="match status" value="1"/>
</dbReference>
<feature type="binding site" evidence="10">
    <location>
        <begin position="263"/>
        <end position="267"/>
    </location>
    <ligand>
        <name>NAD(+)</name>
        <dbReference type="ChEBI" id="CHEBI:57540"/>
    </ligand>
</feature>
<dbReference type="GO" id="GO:0019556">
    <property type="term" value="P:L-histidine catabolic process to glutamate and formamide"/>
    <property type="evidence" value="ECO:0007669"/>
    <property type="project" value="UniProtKB-UniPathway"/>
</dbReference>
<keyword evidence="16" id="KW-1185">Reference proteome</keyword>
<evidence type="ECO:0000256" key="8">
    <source>
        <dbReference type="ARBA" id="ARBA00047623"/>
    </source>
</evidence>
<dbReference type="PROSITE" id="PS01233">
    <property type="entry name" value="UROCANASE"/>
    <property type="match status" value="1"/>
</dbReference>
<dbReference type="KEGG" id="niy:FQ775_16760"/>
<feature type="binding site" evidence="10">
    <location>
        <position position="201"/>
    </location>
    <ligand>
        <name>NAD(+)</name>
        <dbReference type="ChEBI" id="CHEBI:57540"/>
    </ligand>
</feature>
<evidence type="ECO:0000259" key="12">
    <source>
        <dbReference type="Pfam" id="PF01175"/>
    </source>
</evidence>
<dbReference type="InterPro" id="IPR035400">
    <property type="entry name" value="Urocanase_N"/>
</dbReference>
<dbReference type="InterPro" id="IPR035401">
    <property type="entry name" value="Urocanase_C"/>
</dbReference>
<dbReference type="Gene3D" id="3.40.1770.10">
    <property type="entry name" value="Urocanase superfamily"/>
    <property type="match status" value="1"/>
</dbReference>
<evidence type="ECO:0000256" key="2">
    <source>
        <dbReference type="ARBA" id="ARBA00007578"/>
    </source>
</evidence>
<dbReference type="FunFam" id="3.40.50.10730:FF:000001">
    <property type="entry name" value="Urocanate hydratase"/>
    <property type="match status" value="1"/>
</dbReference>
<dbReference type="GO" id="GO:0016153">
    <property type="term" value="F:urocanate hydratase activity"/>
    <property type="evidence" value="ECO:0007669"/>
    <property type="project" value="UniProtKB-UniRule"/>
</dbReference>
<organism evidence="15 16">
    <name type="scientific">Nitratireductor mangrovi</name>
    <dbReference type="NCBI Taxonomy" id="2599600"/>
    <lineage>
        <taxon>Bacteria</taxon>
        <taxon>Pseudomonadati</taxon>
        <taxon>Pseudomonadota</taxon>
        <taxon>Alphaproteobacteria</taxon>
        <taxon>Hyphomicrobiales</taxon>
        <taxon>Phyllobacteriaceae</taxon>
        <taxon>Nitratireductor</taxon>
    </lineage>
</organism>
<evidence type="ECO:0000256" key="10">
    <source>
        <dbReference type="HAMAP-Rule" id="MF_00577"/>
    </source>
</evidence>
<keyword evidence="5 10" id="KW-0520">NAD</keyword>
<keyword evidence="6 10" id="KW-0456">Lyase</keyword>
<dbReference type="NCBIfam" id="NF003820">
    <property type="entry name" value="PRK05414.1"/>
    <property type="match status" value="1"/>
</dbReference>
<dbReference type="PANTHER" id="PTHR12216:SF4">
    <property type="entry name" value="UROCANATE HYDRATASE"/>
    <property type="match status" value="1"/>
</dbReference>
<evidence type="ECO:0000313" key="15">
    <source>
        <dbReference type="EMBL" id="QDZ01894.1"/>
    </source>
</evidence>
<evidence type="ECO:0000313" key="16">
    <source>
        <dbReference type="Proteomes" id="UP000321389"/>
    </source>
</evidence>
<name>A0A5B8L1J9_9HYPH</name>
<dbReference type="EMBL" id="CP042301">
    <property type="protein sequence ID" value="QDZ01894.1"/>
    <property type="molecule type" value="Genomic_DNA"/>
</dbReference>
<feature type="active site" evidence="10">
    <location>
        <position position="410"/>
    </location>
</feature>
<evidence type="ECO:0000256" key="4">
    <source>
        <dbReference type="ARBA" id="ARBA00022808"/>
    </source>
</evidence>
<gene>
    <name evidence="10" type="primary">hutU</name>
    <name evidence="15" type="ORF">FQ775_16760</name>
</gene>
<dbReference type="PIRSF" id="PIRSF001423">
    <property type="entry name" value="Urocanate_hydrat"/>
    <property type="match status" value="1"/>
</dbReference>
<comment type="cofactor">
    <cofactor evidence="10">
        <name>NAD(+)</name>
        <dbReference type="ChEBI" id="CHEBI:57540"/>
    </cofactor>
    <text evidence="10">Binds 1 NAD(+) per subunit.</text>
</comment>
<feature type="binding site" evidence="10">
    <location>
        <begin position="176"/>
        <end position="178"/>
    </location>
    <ligand>
        <name>NAD(+)</name>
        <dbReference type="ChEBI" id="CHEBI:57540"/>
    </ligand>
</feature>
<feature type="binding site" evidence="10">
    <location>
        <position position="492"/>
    </location>
    <ligand>
        <name>NAD(+)</name>
        <dbReference type="ChEBI" id="CHEBI:57540"/>
    </ligand>
</feature>
<feature type="domain" description="Urocanase N-terminal" evidence="13">
    <location>
        <begin position="11"/>
        <end position="137"/>
    </location>
</feature>
<sequence>MSNPRHNIREVRSPRGSELSAQSWMTEAPLRMLMNNLDPDVAENPNELVVYGGIGRAARTWDDFDRIAATLRTLTEEETLLVQSGKPVGVFRTHADAPRVLIANSNLVPEWATWAHFNELDRKGLMMYGQMTAGSWIYIGTQGIVQGTYETFVEAGRQHYDGDLKGKWILTAGLGGMGGAQPLAAVMAGACCLAIECDETRIDFRQRTRYVDEKATSLDEALAMIASWTKAGEAKSVGLLGNAADIVPELVRRGVRPDMVTDQTSAHDPVNGYLPKGWSLAEWRDKRESDPKAVEKAARASMREHVEAMVAYWNMGVPTLDYGNNIRQVAKEEGFENAFAFPGFVPAYIRPLFCRGIGPFRWAALSGDPEDIYRTDEKVKELLPDNEHLHRWLDMARDRIAFQGLPARICWVGLGDRHKLGLAFNEMVAKGELKAPVVIGRDHLDSGSVASPNRETEAMRDGSDAVSDWPLLNALLNCASGATWVSLHHGGGVGMGFSQHAGMVICADGSEAAARRIERVLWNDPATGVMRHADAGYDVAIECATEKGLRLPAILGN</sequence>
<evidence type="ECO:0000256" key="7">
    <source>
        <dbReference type="ARBA" id="ARBA00031640"/>
    </source>
</evidence>
<evidence type="ECO:0000256" key="9">
    <source>
        <dbReference type="ARBA" id="ARBA00056569"/>
    </source>
</evidence>
<proteinExistence type="inferred from homology"/>
<dbReference type="OrthoDB" id="9764874at2"/>
<dbReference type="Pfam" id="PF17392">
    <property type="entry name" value="Urocanase_C"/>
    <property type="match status" value="1"/>
</dbReference>
<dbReference type="HAMAP" id="MF_00577">
    <property type="entry name" value="HutU"/>
    <property type="match status" value="1"/>
</dbReference>
<dbReference type="Gene3D" id="3.40.50.10730">
    <property type="entry name" value="Urocanase like domains"/>
    <property type="match status" value="1"/>
</dbReference>
<dbReference type="InterPro" id="IPR038364">
    <property type="entry name" value="Urocanase_central_sf"/>
</dbReference>
<dbReference type="AlphaFoldDB" id="A0A5B8L1J9"/>
<feature type="binding site" evidence="10">
    <location>
        <position position="196"/>
    </location>
    <ligand>
        <name>NAD(+)</name>
        <dbReference type="ChEBI" id="CHEBI:57540"/>
    </ligand>
</feature>
<evidence type="ECO:0000256" key="5">
    <source>
        <dbReference type="ARBA" id="ARBA00023027"/>
    </source>
</evidence>
<evidence type="ECO:0000256" key="11">
    <source>
        <dbReference type="SAM" id="MobiDB-lite"/>
    </source>
</evidence>
<comment type="pathway">
    <text evidence="1 10">Amino-acid degradation; L-histidine degradation into L-glutamate; N-formimidoyl-L-glutamate from L-histidine: step 2/3.</text>
</comment>
<feature type="domain" description="Urocanase C-terminal" evidence="14">
    <location>
        <begin position="351"/>
        <end position="545"/>
    </location>
</feature>
<dbReference type="GO" id="GO:0019557">
    <property type="term" value="P:L-histidine catabolic process to glutamate and formate"/>
    <property type="evidence" value="ECO:0007669"/>
    <property type="project" value="UniProtKB-UniPathway"/>
</dbReference>
<dbReference type="EC" id="4.2.1.49" evidence="3 10"/>
<protein>
    <recommendedName>
        <fullName evidence="3 10">Urocanate hydratase</fullName>
        <shortName evidence="10">Urocanase</shortName>
        <ecNumber evidence="3 10">4.2.1.49</ecNumber>
    </recommendedName>
    <alternativeName>
        <fullName evidence="7 10">Imidazolonepropionate hydrolase</fullName>
    </alternativeName>
</protein>